<dbReference type="SUPFAM" id="SSF48452">
    <property type="entry name" value="TPR-like"/>
    <property type="match status" value="1"/>
</dbReference>
<accession>A0A2V4N5H9</accession>
<evidence type="ECO:0008006" key="4">
    <source>
        <dbReference type="Google" id="ProtNLM"/>
    </source>
</evidence>
<proteinExistence type="predicted"/>
<reference evidence="2 3" key="1">
    <citation type="submission" date="2018-03" db="EMBL/GenBank/DDBJ databases">
        <title>Bioinformatic expansion and discovery of thiopeptide antibiotics.</title>
        <authorList>
            <person name="Schwalen C.J."/>
            <person name="Hudson G.A."/>
            <person name="Mitchell D.A."/>
        </authorList>
    </citation>
    <scope>NUCLEOTIDE SEQUENCE [LARGE SCALE GENOMIC DNA]</scope>
    <source>
        <strain evidence="2 3">ATCC 21389</strain>
    </source>
</reference>
<dbReference type="EMBL" id="PYBW01000043">
    <property type="protein sequence ID" value="PYC79491.1"/>
    <property type="molecule type" value="Genomic_DNA"/>
</dbReference>
<name>A0A2V4N5H9_9ACTN</name>
<dbReference type="InterPro" id="IPR011990">
    <property type="entry name" value="TPR-like_helical_dom_sf"/>
</dbReference>
<organism evidence="2 3">
    <name type="scientific">Streptomyces tateyamensis</name>
    <dbReference type="NCBI Taxonomy" id="565073"/>
    <lineage>
        <taxon>Bacteria</taxon>
        <taxon>Bacillati</taxon>
        <taxon>Actinomycetota</taxon>
        <taxon>Actinomycetes</taxon>
        <taxon>Kitasatosporales</taxon>
        <taxon>Streptomycetaceae</taxon>
        <taxon>Streptomyces</taxon>
    </lineage>
</organism>
<dbReference type="Proteomes" id="UP000248039">
    <property type="component" value="Unassembled WGS sequence"/>
</dbReference>
<protein>
    <recommendedName>
        <fullName evidence="4">Transcriptional regulator</fullName>
    </recommendedName>
</protein>
<comment type="caution">
    <text evidence="2">The sequence shown here is derived from an EMBL/GenBank/DDBJ whole genome shotgun (WGS) entry which is preliminary data.</text>
</comment>
<evidence type="ECO:0000313" key="2">
    <source>
        <dbReference type="EMBL" id="PYC79491.1"/>
    </source>
</evidence>
<gene>
    <name evidence="2" type="ORF">C7C46_14085</name>
</gene>
<evidence type="ECO:0000256" key="1">
    <source>
        <dbReference type="SAM" id="MobiDB-lite"/>
    </source>
</evidence>
<feature type="region of interest" description="Disordered" evidence="1">
    <location>
        <begin position="124"/>
        <end position="154"/>
    </location>
</feature>
<sequence length="445" mass="47357">MAVRRIPNNRLRGLLTEAGWTGEQLARAVNQIAAESGQSLSYQRASVHQWLTGTVPRPPAAQLVCAALGRRLRRRITLTEAGFGAPRPEPAVPPDTGALLARLAAAALTPDRRGDFLVYQPLCADQLTDPPDPPGPPDQFEATAAPGGRPPTDPDTLALLLPAFSAVDRIQGGGQARTALAAFLATTVAPMLAAPAPPVRRAGILSGAARLSYLCAFMQLDDELNGLANQYYRLSLTLAREAGDTAGQAMALRAMAALAYELGLRAQGLRLAQAAADCHLAPSSVRLRAAVLGQLALSEAAVGDRTAAHRHLGEARDRLAGATGPPPAVGDYHRASWDHQRALVHVELGDRAGAIKFLEASTAHRPRTESRSRAVVLSRLAEAQLAAGHLAAACTTWHEFLDLYPLLDSRRARSAAERLRRLLLPHRRAPGADHLLQRAASLHPH</sequence>
<evidence type="ECO:0000313" key="3">
    <source>
        <dbReference type="Proteomes" id="UP000248039"/>
    </source>
</evidence>
<dbReference type="OrthoDB" id="3213425at2"/>
<dbReference type="AlphaFoldDB" id="A0A2V4N5H9"/>
<keyword evidence="3" id="KW-1185">Reference proteome</keyword>
<dbReference type="Gene3D" id="1.25.40.10">
    <property type="entry name" value="Tetratricopeptide repeat domain"/>
    <property type="match status" value="1"/>
</dbReference>
<dbReference type="RefSeq" id="WP_110669463.1">
    <property type="nucleotide sequence ID" value="NZ_PYBW01000043.1"/>
</dbReference>